<dbReference type="AlphaFoldDB" id="A0AAP2S3L7"/>
<organism evidence="2 3">
    <name type="scientific">Pseudomonas poae</name>
    <dbReference type="NCBI Taxonomy" id="200451"/>
    <lineage>
        <taxon>Bacteria</taxon>
        <taxon>Pseudomonadati</taxon>
        <taxon>Pseudomonadota</taxon>
        <taxon>Gammaproteobacteria</taxon>
        <taxon>Pseudomonadales</taxon>
        <taxon>Pseudomonadaceae</taxon>
        <taxon>Pseudomonas</taxon>
    </lineage>
</organism>
<evidence type="ECO:0000256" key="1">
    <source>
        <dbReference type="SAM" id="Coils"/>
    </source>
</evidence>
<gene>
    <name evidence="2" type="ORF">GIV46_18360</name>
</gene>
<feature type="coiled-coil region" evidence="1">
    <location>
        <begin position="171"/>
        <end position="297"/>
    </location>
</feature>
<keyword evidence="1" id="KW-0175">Coiled coil</keyword>
<reference evidence="2" key="1">
    <citation type="submission" date="2019-11" db="EMBL/GenBank/DDBJ databases">
        <title>Epiphytic Pseudomonas syringae from cherry orchards.</title>
        <authorList>
            <person name="Hulin M.T."/>
        </authorList>
    </citation>
    <scope>NUCLEOTIDE SEQUENCE</scope>
    <source>
        <strain evidence="2">PA-2-1F</strain>
    </source>
</reference>
<protein>
    <submittedName>
        <fullName evidence="2">Uncharacterized protein</fullName>
    </submittedName>
</protein>
<evidence type="ECO:0000313" key="2">
    <source>
        <dbReference type="EMBL" id="MCF5656979.1"/>
    </source>
</evidence>
<dbReference type="RefSeq" id="WP_236326385.1">
    <property type="nucleotide sequence ID" value="NZ_WJZX01000083.1"/>
</dbReference>
<accession>A0AAP2S3L7</accession>
<name>A0AAP2S3L7_9PSED</name>
<dbReference type="EMBL" id="WJZX01000083">
    <property type="protein sequence ID" value="MCF5656979.1"/>
    <property type="molecule type" value="Genomic_DNA"/>
</dbReference>
<evidence type="ECO:0000313" key="3">
    <source>
        <dbReference type="Proteomes" id="UP000814126"/>
    </source>
</evidence>
<comment type="caution">
    <text evidence="2">The sequence shown here is derived from an EMBL/GenBank/DDBJ whole genome shotgun (WGS) entry which is preliminary data.</text>
</comment>
<dbReference type="Proteomes" id="UP000814126">
    <property type="component" value="Unassembled WGS sequence"/>
</dbReference>
<sequence length="385" mass="42434">MSAQQQVITIDDISVDNAPAIYVAGGLGQFFDAVKAEVTGEVPDLKTAKGRARIASLAATVSKSKTAVEKPGRDYLKRLKEMPKVVEAELREFVTKMDNLRDATRQPLTEWEEAEQARKDKHVDGIQGIKDLAFFEILPAAASVGKIIADLEAIEINETWEEFLPEAAQVKEQTIAKLRALLTERTQYEAEQAELVRLRAEAEAQAQRDRDAAIAQAAADQARREAAERAEAERLAAARREQDLLDQAAAAQRDATQAALDAEAAAERQRLQLQMQAEQAERHAAQAKADKLAAEQRAEQDRLTAIRRQEEAVEQARLAEKARADAAADEILRQQQERQADVAHKSKILGEAKQALIGMNISEELAKAIVLKIARGEVPNVSIQF</sequence>
<proteinExistence type="predicted"/>